<evidence type="ECO:0000313" key="6">
    <source>
        <dbReference type="EMBL" id="QGT16235.1"/>
    </source>
</evidence>
<dbReference type="Gene3D" id="3.30.420.10">
    <property type="entry name" value="Ribonuclease H-like superfamily/Ribonuclease H"/>
    <property type="match status" value="1"/>
</dbReference>
<dbReference type="Pfam" id="PF13358">
    <property type="entry name" value="DDE_3"/>
    <property type="match status" value="1"/>
</dbReference>
<dbReference type="GO" id="GO:0003676">
    <property type="term" value="F:nucleic acid binding"/>
    <property type="evidence" value="ECO:0007669"/>
    <property type="project" value="InterPro"/>
</dbReference>
<reference evidence="7 10" key="1">
    <citation type="submission" date="2019-03" db="EMBL/GenBank/DDBJ databases">
        <title>Wolbachia endosymbiont of Haematobia irritans wIrr.</title>
        <authorList>
            <person name="Parry R.H."/>
            <person name="Asgari S."/>
        </authorList>
    </citation>
    <scope>NUCLEOTIDE SEQUENCE [LARGE SCALE GENOMIC DNA]</scope>
    <source>
        <strain evidence="10">wIrr</strain>
        <strain evidence="7">WIrr</strain>
    </source>
</reference>
<dbReference type="EMBL" id="CP037426">
    <property type="protein sequence ID" value="QGT16037.1"/>
    <property type="molecule type" value="Genomic_DNA"/>
</dbReference>
<evidence type="ECO:0000313" key="2">
    <source>
        <dbReference type="EMBL" id="QGT16037.1"/>
    </source>
</evidence>
<dbReference type="EMBL" id="CP037426">
    <property type="protein sequence ID" value="QGT16415.1"/>
    <property type="molecule type" value="Genomic_DNA"/>
</dbReference>
<proteinExistence type="predicted"/>
<dbReference type="EMBL" id="CP037426">
    <property type="protein sequence ID" value="QGT16470.1"/>
    <property type="molecule type" value="Genomic_DNA"/>
</dbReference>
<dbReference type="NCBIfam" id="NF033545">
    <property type="entry name" value="transpos_IS630"/>
    <property type="match status" value="1"/>
</dbReference>
<dbReference type="EMBL" id="CP037426">
    <property type="protein sequence ID" value="QGT16449.1"/>
    <property type="molecule type" value="Genomic_DNA"/>
</dbReference>
<dbReference type="PANTHER" id="PTHR46564:SF1">
    <property type="entry name" value="TRANSPOSASE"/>
    <property type="match status" value="1"/>
</dbReference>
<accession>A0A6I6CML3</accession>
<protein>
    <submittedName>
        <fullName evidence="7">IS630 family transposase</fullName>
    </submittedName>
</protein>
<evidence type="ECO:0000313" key="9">
    <source>
        <dbReference type="EMBL" id="QGT16470.1"/>
    </source>
</evidence>
<evidence type="ECO:0000313" key="3">
    <source>
        <dbReference type="EMBL" id="QGT16096.1"/>
    </source>
</evidence>
<evidence type="ECO:0000313" key="5">
    <source>
        <dbReference type="EMBL" id="QGT16132.1"/>
    </source>
</evidence>
<dbReference type="EMBL" id="CP037426">
    <property type="protein sequence ID" value="QGT16132.1"/>
    <property type="molecule type" value="Genomic_DNA"/>
</dbReference>
<evidence type="ECO:0000313" key="7">
    <source>
        <dbReference type="EMBL" id="QGT16415.1"/>
    </source>
</evidence>
<evidence type="ECO:0000313" key="8">
    <source>
        <dbReference type="EMBL" id="QGT16449.1"/>
    </source>
</evidence>
<dbReference type="EMBL" id="CP037426">
    <property type="protein sequence ID" value="QGT16235.1"/>
    <property type="molecule type" value="Genomic_DNA"/>
</dbReference>
<dbReference type="RefSeq" id="WP_155968575.1">
    <property type="nucleotide sequence ID" value="NZ_CP037426.1"/>
</dbReference>
<evidence type="ECO:0000313" key="10">
    <source>
        <dbReference type="Proteomes" id="UP000422744"/>
    </source>
</evidence>
<evidence type="ECO:0000313" key="4">
    <source>
        <dbReference type="EMBL" id="QGT16119.1"/>
    </source>
</evidence>
<dbReference type="EMBL" id="CP037426">
    <property type="protein sequence ID" value="QGT16119.1"/>
    <property type="molecule type" value="Genomic_DNA"/>
</dbReference>
<dbReference type="AlphaFoldDB" id="A0A6I6CML3"/>
<dbReference type="Proteomes" id="UP000422744">
    <property type="component" value="Chromosome"/>
</dbReference>
<dbReference type="InterPro" id="IPR036397">
    <property type="entry name" value="RNaseH_sf"/>
</dbReference>
<dbReference type="PANTHER" id="PTHR46564">
    <property type="entry name" value="TRANSPOSASE"/>
    <property type="match status" value="1"/>
</dbReference>
<evidence type="ECO:0000259" key="1">
    <source>
        <dbReference type="Pfam" id="PF13358"/>
    </source>
</evidence>
<feature type="domain" description="Tc1-like transposase DDE" evidence="1">
    <location>
        <begin position="9"/>
        <end position="140"/>
    </location>
</feature>
<dbReference type="InterPro" id="IPR038717">
    <property type="entry name" value="Tc1-like_DDE_dom"/>
</dbReference>
<sequence length="163" mass="18966">MSKIDHSSILYIDEAGVDNRLYREYGRAPIGKKIYADIPGRKRERISIRGGWIGKRFIAPMTFKGGCDKEVFNTWLEKMLLPKLPHGTTIVMDNATFHKTPKTKELIDNARCRLLYLPTYSPDLNPIEHCWNTIKSRLRPLMHKYTDLQLLVGNTIMEIYHSF</sequence>
<dbReference type="EMBL" id="CP037426">
    <property type="protein sequence ID" value="QGT16096.1"/>
    <property type="molecule type" value="Genomic_DNA"/>
</dbReference>
<gene>
    <name evidence="2" type="ORF">E0495_01805</name>
    <name evidence="3" type="ORF">E0495_02175</name>
    <name evidence="4" type="ORF">E0495_02320</name>
    <name evidence="5" type="ORF">E0495_02415</name>
    <name evidence="6" type="ORF">E0495_03010</name>
    <name evidence="7" type="ORF">E0495_04175</name>
    <name evidence="8" type="ORF">E0495_04390</name>
    <name evidence="9" type="ORF">E0495_04540</name>
</gene>
<dbReference type="InterPro" id="IPR047655">
    <property type="entry name" value="Transpos_IS630-like"/>
</dbReference>
<organism evidence="7 10">
    <name type="scientific">Wolbachia pipientis</name>
    <dbReference type="NCBI Taxonomy" id="955"/>
    <lineage>
        <taxon>Bacteria</taxon>
        <taxon>Pseudomonadati</taxon>
        <taxon>Pseudomonadota</taxon>
        <taxon>Alphaproteobacteria</taxon>
        <taxon>Rickettsiales</taxon>
        <taxon>Anaplasmataceae</taxon>
        <taxon>Wolbachieae</taxon>
        <taxon>Wolbachia</taxon>
    </lineage>
</organism>
<name>A0A6I6CML3_WOLPI</name>